<reference evidence="3 4" key="1">
    <citation type="submission" date="2011-08" db="EMBL/GenBank/DDBJ databases">
        <title>The Genome Sequence of Johnsonella ignava ATCC 51276.</title>
        <authorList>
            <consortium name="The Broad Institute Genome Sequencing Platform"/>
            <person name="Earl A."/>
            <person name="Ward D."/>
            <person name="Feldgarden M."/>
            <person name="Gevers D."/>
            <person name="Izard J."/>
            <person name="Blanton J.M."/>
            <person name="Baranova O.V."/>
            <person name="Dewhirst F.E."/>
            <person name="Young S.K."/>
            <person name="Zeng Q."/>
            <person name="Gargeya S."/>
            <person name="Fitzgerald M."/>
            <person name="Haas B."/>
            <person name="Abouelleil A."/>
            <person name="Alvarado L."/>
            <person name="Arachchi H.M."/>
            <person name="Berlin A."/>
            <person name="Brown A."/>
            <person name="Chapman S.B."/>
            <person name="Chen Z."/>
            <person name="Dunbar C."/>
            <person name="Freedman E."/>
            <person name="Gearin G."/>
            <person name="Gellesch M."/>
            <person name="Goldberg J."/>
            <person name="Griggs A."/>
            <person name="Gujja S."/>
            <person name="Heiman D."/>
            <person name="Howarth C."/>
            <person name="Larson L."/>
            <person name="Lui A."/>
            <person name="MacDonald P.J.P."/>
            <person name="Montmayeur A."/>
            <person name="Murphy C."/>
            <person name="Neiman D."/>
            <person name="Pearson M."/>
            <person name="Priest M."/>
            <person name="Roberts A."/>
            <person name="Saif S."/>
            <person name="Shea T."/>
            <person name="Shenoy N."/>
            <person name="Sisk P."/>
            <person name="Stolte C."/>
            <person name="Sykes S."/>
            <person name="Wortman J."/>
            <person name="Nusbaum C."/>
            <person name="Birren B."/>
        </authorList>
    </citation>
    <scope>NUCLEOTIDE SEQUENCE [LARGE SCALE GENOMIC DNA]</scope>
    <source>
        <strain evidence="3 4">ATCC 51276</strain>
    </source>
</reference>
<dbReference type="OrthoDB" id="9816136at2"/>
<dbReference type="PATRIC" id="fig|679200.3.peg.136"/>
<keyword evidence="2" id="KW-0406">Ion transport</keyword>
<dbReference type="InterPro" id="IPR050873">
    <property type="entry name" value="V-ATPase_V0D/AC39_subunit"/>
</dbReference>
<dbReference type="InterPro" id="IPR002843">
    <property type="entry name" value="ATPase_V0-cplx_csu/dsu"/>
</dbReference>
<evidence type="ECO:0000256" key="2">
    <source>
        <dbReference type="ARBA" id="ARBA00023065"/>
    </source>
</evidence>
<organism evidence="3 4">
    <name type="scientific">Johnsonella ignava ATCC 51276</name>
    <dbReference type="NCBI Taxonomy" id="679200"/>
    <lineage>
        <taxon>Bacteria</taxon>
        <taxon>Bacillati</taxon>
        <taxon>Bacillota</taxon>
        <taxon>Clostridia</taxon>
        <taxon>Lachnospirales</taxon>
        <taxon>Lachnospiraceae</taxon>
        <taxon>Johnsonella</taxon>
    </lineage>
</organism>
<dbReference type="InterPro" id="IPR044911">
    <property type="entry name" value="V-type_ATPase_csu/dsu_dom_3"/>
</dbReference>
<dbReference type="eggNOG" id="COG1527">
    <property type="taxonomic scope" value="Bacteria"/>
</dbReference>
<gene>
    <name evidence="3" type="ORF">HMPREF9333_00125</name>
</gene>
<evidence type="ECO:0000313" key="4">
    <source>
        <dbReference type="Proteomes" id="UP000003011"/>
    </source>
</evidence>
<accession>G5GEY7</accession>
<dbReference type="STRING" id="679200.HMPREF9333_00125"/>
<proteinExistence type="predicted"/>
<sequence length="359" mass="42404">MTSLIEYSAINTKIKAMQSRLLNLNDYKNLAESANVAEAVSKLQYYKNYSVFFKDFPNDKLHRSYIEKLLIKSKFNDFGKLYKFADLKQKRFLNLYFMSYETELLKRCLRNCLSYRPLDIDLSEHKTFFNRHSKVDFESLIKADSINSFLDSISKSIYYAPLEAVYKSSHSSIFNYELCIDILYFKTVWKSKDKMYSKMNVKILEKFFGTKLDLLNIQWIYRSKKYYNISEAQLYSMLIPIYYKLDETALKKLISATDINDFLKIFETTYYGMMSKKILYEKADIESFSAEIMRAVNLDSVRKNPYSVALLNSYLFEKEEEISRIISVIEAVRFGYNADRIMSEILNINKNNNGRRSTA</sequence>
<comment type="caution">
    <text evidence="3">The sequence shown here is derived from an EMBL/GenBank/DDBJ whole genome shotgun (WGS) entry which is preliminary data.</text>
</comment>
<dbReference type="GO" id="GO:0046961">
    <property type="term" value="F:proton-transporting ATPase activity, rotational mechanism"/>
    <property type="evidence" value="ECO:0007669"/>
    <property type="project" value="InterPro"/>
</dbReference>
<dbReference type="PANTHER" id="PTHR38682">
    <property type="entry name" value="V-TYPE ATP SYNTHASE SUBUNIT C"/>
    <property type="match status" value="1"/>
</dbReference>
<dbReference type="EMBL" id="ACZL01000003">
    <property type="protein sequence ID" value="EHI56678.1"/>
    <property type="molecule type" value="Genomic_DNA"/>
</dbReference>
<evidence type="ECO:0000313" key="3">
    <source>
        <dbReference type="EMBL" id="EHI56678.1"/>
    </source>
</evidence>
<dbReference type="Proteomes" id="UP000003011">
    <property type="component" value="Unassembled WGS sequence"/>
</dbReference>
<protein>
    <recommendedName>
        <fullName evidence="5">ATP synthase subunit</fullName>
    </recommendedName>
</protein>
<dbReference type="HOGENOM" id="CLU_064887_1_0_9"/>
<evidence type="ECO:0000256" key="1">
    <source>
        <dbReference type="ARBA" id="ARBA00022448"/>
    </source>
</evidence>
<dbReference type="PANTHER" id="PTHR38682:SF1">
    <property type="entry name" value="V-TYPE ATP SYNTHASE SUBUNIT C"/>
    <property type="match status" value="1"/>
</dbReference>
<evidence type="ECO:0008006" key="5">
    <source>
        <dbReference type="Google" id="ProtNLM"/>
    </source>
</evidence>
<dbReference type="Gene3D" id="1.10.132.50">
    <property type="entry name" value="ATP synthase (C/AC39) subunit, domain 3"/>
    <property type="match status" value="3"/>
</dbReference>
<keyword evidence="4" id="KW-1185">Reference proteome</keyword>
<name>G5GEY7_9FIRM</name>
<dbReference type="InterPro" id="IPR036079">
    <property type="entry name" value="ATPase_csu/dsu_sf"/>
</dbReference>
<dbReference type="RefSeq" id="WP_005539065.1">
    <property type="nucleotide sequence ID" value="NZ_JH378829.1"/>
</dbReference>
<keyword evidence="1" id="KW-0813">Transport</keyword>
<dbReference type="AlphaFoldDB" id="G5GEY7"/>
<dbReference type="Pfam" id="PF01992">
    <property type="entry name" value="vATP-synt_AC39"/>
    <property type="match status" value="1"/>
</dbReference>
<dbReference type="SUPFAM" id="SSF103486">
    <property type="entry name" value="V-type ATP synthase subunit C"/>
    <property type="match status" value="1"/>
</dbReference>